<evidence type="ECO:0000313" key="7">
    <source>
        <dbReference type="EMBL" id="SCV03796.1"/>
    </source>
</evidence>
<feature type="coiled-coil region" evidence="3">
    <location>
        <begin position="225"/>
        <end position="256"/>
    </location>
</feature>
<feature type="compositionally biased region" description="Low complexity" evidence="4">
    <location>
        <begin position="78"/>
        <end position="94"/>
    </location>
</feature>
<accession>A0A1G4KH96</accession>
<dbReference type="PROSITE" id="PS51741">
    <property type="entry name" value="F_BAR"/>
    <property type="match status" value="1"/>
</dbReference>
<dbReference type="PANTHER" id="PTHR23176:SF128">
    <property type="entry name" value="RHO GTPASE-ACTIVATING PROTEIN RGD1"/>
    <property type="match status" value="1"/>
</dbReference>
<evidence type="ECO:0000256" key="3">
    <source>
        <dbReference type="SAM" id="Coils"/>
    </source>
</evidence>
<dbReference type="SMART" id="SM00055">
    <property type="entry name" value="FCH"/>
    <property type="match status" value="1"/>
</dbReference>
<feature type="region of interest" description="Disordered" evidence="4">
    <location>
        <begin position="472"/>
        <end position="506"/>
    </location>
</feature>
<dbReference type="OrthoDB" id="437889at2759"/>
<dbReference type="EMBL" id="LT598468">
    <property type="protein sequence ID" value="SCV03796.1"/>
    <property type="molecule type" value="Genomic_DNA"/>
</dbReference>
<feature type="domain" description="F-BAR" evidence="6">
    <location>
        <begin position="122"/>
        <end position="383"/>
    </location>
</feature>
<dbReference type="InterPro" id="IPR000198">
    <property type="entry name" value="RhoGAP_dom"/>
</dbReference>
<dbReference type="GO" id="GO:0005938">
    <property type="term" value="C:cell cortex"/>
    <property type="evidence" value="ECO:0007669"/>
    <property type="project" value="UniProtKB-ARBA"/>
</dbReference>
<reference evidence="8" key="1">
    <citation type="submission" date="2016-03" db="EMBL/GenBank/DDBJ databases">
        <authorList>
            <person name="Devillers H."/>
        </authorList>
    </citation>
    <scope>NUCLEOTIDE SEQUENCE [LARGE SCALE GENOMIC DNA]</scope>
</reference>
<dbReference type="PANTHER" id="PTHR23176">
    <property type="entry name" value="RHO/RAC/CDC GTPASE-ACTIVATING PROTEIN"/>
    <property type="match status" value="1"/>
</dbReference>
<dbReference type="GO" id="GO:0005933">
    <property type="term" value="C:cellular bud"/>
    <property type="evidence" value="ECO:0007669"/>
    <property type="project" value="UniProtKB-ARBA"/>
</dbReference>
<dbReference type="SUPFAM" id="SSF103657">
    <property type="entry name" value="BAR/IMD domain-like"/>
    <property type="match status" value="1"/>
</dbReference>
<dbReference type="InterPro" id="IPR008936">
    <property type="entry name" value="Rho_GTPase_activation_prot"/>
</dbReference>
<dbReference type="Pfam" id="PF00620">
    <property type="entry name" value="RhoGAP"/>
    <property type="match status" value="1"/>
</dbReference>
<dbReference type="Proteomes" id="UP000191024">
    <property type="component" value="Chromosome H"/>
</dbReference>
<dbReference type="STRING" id="1230905.A0A1G4KH96"/>
<dbReference type="InterPro" id="IPR027267">
    <property type="entry name" value="AH/BAR_dom_sf"/>
</dbReference>
<gene>
    <name evidence="7" type="ORF">LAMI_0H11034G</name>
</gene>
<dbReference type="InterPro" id="IPR001060">
    <property type="entry name" value="FCH_dom"/>
</dbReference>
<dbReference type="InterPro" id="IPR050729">
    <property type="entry name" value="Rho-GAP"/>
</dbReference>
<dbReference type="Gene3D" id="1.20.1270.60">
    <property type="entry name" value="Arfaptin homology (AH) domain/BAR domain"/>
    <property type="match status" value="1"/>
</dbReference>
<feature type="compositionally biased region" description="Low complexity" evidence="4">
    <location>
        <begin position="479"/>
        <end position="498"/>
    </location>
</feature>
<evidence type="ECO:0000259" key="6">
    <source>
        <dbReference type="PROSITE" id="PS51741"/>
    </source>
</evidence>
<dbReference type="AlphaFoldDB" id="A0A1G4KH96"/>
<feature type="domain" description="Rho-GAP" evidence="5">
    <location>
        <begin position="574"/>
        <end position="765"/>
    </location>
</feature>
<sequence length="770" mass="86373">MSRDYHPNYHHKRTSPLRMPLIYAYQMHQIKLDNSTVINKRTHIHTPLCDPPSTALKTVRIVDVYLKSEKNQLFMAESQSVTSPPNSSSTANGSRVASTITDPKTSDRVSDPINVQEMFSKPEIKKVLDSDVAINALLARLKQSLLTCEELTKFVRKKYLMEEDHTQELSKTYKNFFTGATFSTSLQKSIHAVLDFDGKLAQVKQSYVKALQKMYDELSALLLTMTKMRKNLKETSRRLEKDVAEAIHSAEKAKARYNSLCQDWEKLKMADPTKTKLTLRGSKTTREQEEDLQRKIDAADLDYKQKVDSSTSLRNTFLTKERPKIVAELRDLTLEIDTAMAIQLQKYTIWTETLLLNSGVTITPFDSSKSMKSSAVSMTNELDLYNYLNKYNQGSKSSGLINKNLIPVDYKKHPSMLKSGGHRSTLTKSNSPPNQPSFVVNPANNVLPRRIVSTDKESPFDSVPSRRNNLQATATGFGSSSSSLNSPSQPRVQQPPSSLSKQKPVSSMLNVGEVAAPQKASGDPFPTLDPGNNIRAASLTASMITSSTDRPFSQIQTSDSMPPGISKDFKTFGTPLETLLNYEQDLVPAIVRQCIYVVDKYGLDMEGIYRKSANVLDVSNLKEEIDKDPSNVSKILPPKNHADSDIYLAGSLLKTFFSNLPDTLMPSAMTTEVKTCLSIADPTTRKNYMHGLIYKLPDPQYWTLRALIFHLLRVVSHEESNRMNVRSLCIIWGPTLISPNESDINDVNYQIQAMEELIKVADQAFEPEEA</sequence>
<evidence type="ECO:0000259" key="5">
    <source>
        <dbReference type="PROSITE" id="PS50238"/>
    </source>
</evidence>
<evidence type="ECO:0000256" key="1">
    <source>
        <dbReference type="ARBA" id="ARBA00022468"/>
    </source>
</evidence>
<organism evidence="7 8">
    <name type="scientific">Lachancea mirantina</name>
    <dbReference type="NCBI Taxonomy" id="1230905"/>
    <lineage>
        <taxon>Eukaryota</taxon>
        <taxon>Fungi</taxon>
        <taxon>Dikarya</taxon>
        <taxon>Ascomycota</taxon>
        <taxon>Saccharomycotina</taxon>
        <taxon>Saccharomycetes</taxon>
        <taxon>Saccharomycetales</taxon>
        <taxon>Saccharomycetaceae</taxon>
        <taxon>Lachancea</taxon>
    </lineage>
</organism>
<feature type="region of interest" description="Disordered" evidence="4">
    <location>
        <begin position="76"/>
        <end position="107"/>
    </location>
</feature>
<dbReference type="GO" id="GO:0005096">
    <property type="term" value="F:GTPase activator activity"/>
    <property type="evidence" value="ECO:0007669"/>
    <property type="project" value="UniProtKB-KW"/>
</dbReference>
<evidence type="ECO:0000313" key="8">
    <source>
        <dbReference type="Proteomes" id="UP000191024"/>
    </source>
</evidence>
<keyword evidence="1" id="KW-0343">GTPase activation</keyword>
<evidence type="ECO:0000256" key="4">
    <source>
        <dbReference type="SAM" id="MobiDB-lite"/>
    </source>
</evidence>
<dbReference type="SUPFAM" id="SSF48350">
    <property type="entry name" value="GTPase activation domain, GAP"/>
    <property type="match status" value="1"/>
</dbReference>
<evidence type="ECO:0000256" key="2">
    <source>
        <dbReference type="PROSITE-ProRule" id="PRU01077"/>
    </source>
</evidence>
<dbReference type="Gene3D" id="1.10.555.10">
    <property type="entry name" value="Rho GTPase activation protein"/>
    <property type="match status" value="1"/>
</dbReference>
<dbReference type="InterPro" id="IPR031160">
    <property type="entry name" value="F_BAR_dom"/>
</dbReference>
<name>A0A1G4KH96_9SACH</name>
<dbReference type="Pfam" id="PF00611">
    <property type="entry name" value="FCH"/>
    <property type="match status" value="1"/>
</dbReference>
<keyword evidence="2 3" id="KW-0175">Coiled coil</keyword>
<dbReference type="GO" id="GO:0007165">
    <property type="term" value="P:signal transduction"/>
    <property type="evidence" value="ECO:0007669"/>
    <property type="project" value="InterPro"/>
</dbReference>
<dbReference type="FunFam" id="1.20.1270.60:FF:000063">
    <property type="entry name" value="Rho GTPase activator"/>
    <property type="match status" value="1"/>
</dbReference>
<dbReference type="SMART" id="SM00324">
    <property type="entry name" value="RhoGAP"/>
    <property type="match status" value="1"/>
</dbReference>
<feature type="region of interest" description="Disordered" evidence="4">
    <location>
        <begin position="413"/>
        <end position="445"/>
    </location>
</feature>
<protein>
    <submittedName>
        <fullName evidence="7">LAMI_0H11034g1_1</fullName>
    </submittedName>
</protein>
<keyword evidence="8" id="KW-1185">Reference proteome</keyword>
<proteinExistence type="predicted"/>
<dbReference type="PROSITE" id="PS50238">
    <property type="entry name" value="RHOGAP"/>
    <property type="match status" value="1"/>
</dbReference>
<dbReference type="GO" id="GO:0007010">
    <property type="term" value="P:cytoskeleton organization"/>
    <property type="evidence" value="ECO:0007669"/>
    <property type="project" value="UniProtKB-ARBA"/>
</dbReference>
<feature type="compositionally biased region" description="Polar residues" evidence="4">
    <location>
        <begin position="422"/>
        <end position="444"/>
    </location>
</feature>